<dbReference type="SUPFAM" id="SSF52540">
    <property type="entry name" value="P-loop containing nucleoside triphosphate hydrolases"/>
    <property type="match status" value="1"/>
</dbReference>
<name>A0ABV4BS50_9CLOT</name>
<dbReference type="Pfam" id="PF00158">
    <property type="entry name" value="Sigma54_activat"/>
    <property type="match status" value="1"/>
</dbReference>
<keyword evidence="1" id="KW-0547">Nucleotide-binding</keyword>
<dbReference type="EMBL" id="JBGEWD010000008">
    <property type="protein sequence ID" value="MEY8000511.1"/>
    <property type="molecule type" value="Genomic_DNA"/>
</dbReference>
<accession>A0ABV4BS50</accession>
<proteinExistence type="predicted"/>
<dbReference type="InterPro" id="IPR058031">
    <property type="entry name" value="AAA_lid_NorR"/>
</dbReference>
<evidence type="ECO:0000256" key="1">
    <source>
        <dbReference type="ARBA" id="ARBA00022741"/>
    </source>
</evidence>
<keyword evidence="2" id="KW-0067">ATP-binding</keyword>
<dbReference type="PROSITE" id="PS00675">
    <property type="entry name" value="SIGMA54_INTERACT_1"/>
    <property type="match status" value="1"/>
</dbReference>
<evidence type="ECO:0000313" key="7">
    <source>
        <dbReference type="Proteomes" id="UP001564657"/>
    </source>
</evidence>
<dbReference type="Gene3D" id="3.40.50.2300">
    <property type="match status" value="1"/>
</dbReference>
<dbReference type="Gene3D" id="3.30.450.20">
    <property type="entry name" value="PAS domain"/>
    <property type="match status" value="1"/>
</dbReference>
<dbReference type="InterPro" id="IPR009057">
    <property type="entry name" value="Homeodomain-like_sf"/>
</dbReference>
<dbReference type="Pfam" id="PF02954">
    <property type="entry name" value="HTH_8"/>
    <property type="match status" value="1"/>
</dbReference>
<dbReference type="InterPro" id="IPR025943">
    <property type="entry name" value="Sigma_54_int_dom_ATP-bd_2"/>
</dbReference>
<comment type="caution">
    <text evidence="6">The sequence shown here is derived from an EMBL/GenBank/DDBJ whole genome shotgun (WGS) entry which is preliminary data.</text>
</comment>
<dbReference type="InterPro" id="IPR002197">
    <property type="entry name" value="HTH_Fis"/>
</dbReference>
<feature type="domain" description="Sigma-54 factor interaction" evidence="5">
    <location>
        <begin position="321"/>
        <end position="551"/>
    </location>
</feature>
<dbReference type="PRINTS" id="PR01590">
    <property type="entry name" value="HTHFIS"/>
</dbReference>
<evidence type="ECO:0000256" key="2">
    <source>
        <dbReference type="ARBA" id="ARBA00022840"/>
    </source>
</evidence>
<dbReference type="PANTHER" id="PTHR32071:SF57">
    <property type="entry name" value="C4-DICARBOXYLATE TRANSPORT TRANSCRIPTIONAL REGULATORY PROTEIN DCTD"/>
    <property type="match status" value="1"/>
</dbReference>
<keyword evidence="3" id="KW-0805">Transcription regulation</keyword>
<gene>
    <name evidence="6" type="ORF">AB8U03_09950</name>
</gene>
<organism evidence="6 7">
    <name type="scientific">Clostridium moutaii</name>
    <dbReference type="NCBI Taxonomy" id="3240932"/>
    <lineage>
        <taxon>Bacteria</taxon>
        <taxon>Bacillati</taxon>
        <taxon>Bacillota</taxon>
        <taxon>Clostridia</taxon>
        <taxon>Eubacteriales</taxon>
        <taxon>Clostridiaceae</taxon>
        <taxon>Clostridium</taxon>
    </lineage>
</organism>
<dbReference type="InterPro" id="IPR010524">
    <property type="entry name" value="Sig_transdc_resp-reg_PrpR_N"/>
</dbReference>
<dbReference type="PROSITE" id="PS00676">
    <property type="entry name" value="SIGMA54_INTERACT_2"/>
    <property type="match status" value="1"/>
</dbReference>
<dbReference type="Proteomes" id="UP001564657">
    <property type="component" value="Unassembled WGS sequence"/>
</dbReference>
<dbReference type="PANTHER" id="PTHR32071">
    <property type="entry name" value="TRANSCRIPTIONAL REGULATORY PROTEIN"/>
    <property type="match status" value="1"/>
</dbReference>
<reference evidence="6 7" key="1">
    <citation type="submission" date="2024-08" db="EMBL/GenBank/DDBJ databases">
        <title>Clostridium lapicellarii sp. nov., and Clostridium renhuaiense sp. nov., two species isolated from the mud in a fermentation cellar used for producing sauce-flavour Chinese liquors.</title>
        <authorList>
            <person name="Yang F."/>
            <person name="Wang H."/>
            <person name="Chen L.Q."/>
            <person name="Zhou N."/>
            <person name="Lu J.J."/>
            <person name="Pu X.X."/>
            <person name="Wan B."/>
            <person name="Wang L."/>
            <person name="Liu S.J."/>
        </authorList>
    </citation>
    <scope>NUCLEOTIDE SEQUENCE [LARGE SCALE GENOMIC DNA]</scope>
    <source>
        <strain evidence="6 7">MT-5</strain>
    </source>
</reference>
<protein>
    <submittedName>
        <fullName evidence="6">Sigma 54-interacting transcriptional regulator</fullName>
    </submittedName>
</protein>
<dbReference type="Gene3D" id="1.10.10.60">
    <property type="entry name" value="Homeodomain-like"/>
    <property type="match status" value="1"/>
</dbReference>
<evidence type="ECO:0000256" key="3">
    <source>
        <dbReference type="ARBA" id="ARBA00023015"/>
    </source>
</evidence>
<sequence>MINIVFVVPYPEMEETVKKIFNTHPQKNILYENISVVYAEKVKVNELKGDIVIARGLTFQKIKKYKPLMPKIELSISALDIINALRQCIKKYNPEKIALIGNYSSIAEAEPFFDLLDCNIEVFNKDILKNISSTFKLAKQHGCDAFIGGYSVYIYAKERNEKCLIIKTGKEAILNAINEAIRTYEILKNNKIFKIIIEHSKSGIVYVDKYFKITIMNEEAQKYLKNSKTNNFYQKHIKDVFDFMLDGIKNVFSKGKEIANELHKIGDVKITATYMPIFIGNIVTGVIITFNNVEKIQQDEIQIRKKLSLKGLYAKYTFKDIIYKSKIMAQTVEQAKKIAKVSSNVLIMGETGTGKELFAQSIHNASSRKNGPFVAINCASLPENLIESELFGYTSGAFTSAVKGGKTGLIELAHNGTLFLDEISEVPISFQSKLLRVLQEHEVRRIGDDKTISVDVRIISALNKNIYQLVKDGLFRRDLLYRLDVLRLYTPPLRSMPEDIIELFMYYVRAFNRKIGSKITHITPKAAKLLENYKFEGNVREMRNIVERACVISSSAVVNYDDMYNALYNKNVVYNNSNMKNKISNIKNKDSEKQIIEQTLIETKFNRKRAAELLGMDRTTLWRKIRKMNIRI</sequence>
<evidence type="ECO:0000259" key="5">
    <source>
        <dbReference type="PROSITE" id="PS50045"/>
    </source>
</evidence>
<dbReference type="Pfam" id="PF25601">
    <property type="entry name" value="AAA_lid_14"/>
    <property type="match status" value="1"/>
</dbReference>
<dbReference type="Gene3D" id="3.40.50.10660">
    <property type="entry name" value="PrpR receptor domain-like"/>
    <property type="match status" value="1"/>
</dbReference>
<dbReference type="RefSeq" id="WP_369704400.1">
    <property type="nucleotide sequence ID" value="NZ_JBGEWD010000008.1"/>
</dbReference>
<dbReference type="InterPro" id="IPR002078">
    <property type="entry name" value="Sigma_54_int"/>
</dbReference>
<dbReference type="InterPro" id="IPR003593">
    <property type="entry name" value="AAA+_ATPase"/>
</dbReference>
<dbReference type="Gene3D" id="3.40.50.300">
    <property type="entry name" value="P-loop containing nucleotide triphosphate hydrolases"/>
    <property type="match status" value="1"/>
</dbReference>
<keyword evidence="4" id="KW-0804">Transcription</keyword>
<dbReference type="InterPro" id="IPR027417">
    <property type="entry name" value="P-loop_NTPase"/>
</dbReference>
<evidence type="ECO:0000256" key="4">
    <source>
        <dbReference type="ARBA" id="ARBA00023163"/>
    </source>
</evidence>
<dbReference type="PROSITE" id="PS50045">
    <property type="entry name" value="SIGMA54_INTERACT_4"/>
    <property type="match status" value="1"/>
</dbReference>
<dbReference type="Gene3D" id="1.10.8.60">
    <property type="match status" value="1"/>
</dbReference>
<dbReference type="SUPFAM" id="SSF159800">
    <property type="entry name" value="PrpR receptor domain-like"/>
    <property type="match status" value="1"/>
</dbReference>
<evidence type="ECO:0000313" key="6">
    <source>
        <dbReference type="EMBL" id="MEY8000511.1"/>
    </source>
</evidence>
<dbReference type="CDD" id="cd00009">
    <property type="entry name" value="AAA"/>
    <property type="match status" value="1"/>
</dbReference>
<keyword evidence="7" id="KW-1185">Reference proteome</keyword>
<dbReference type="Pfam" id="PF06506">
    <property type="entry name" value="PrpR_N"/>
    <property type="match status" value="1"/>
</dbReference>
<dbReference type="InterPro" id="IPR025662">
    <property type="entry name" value="Sigma_54_int_dom_ATP-bd_1"/>
</dbReference>
<dbReference type="SMART" id="SM00382">
    <property type="entry name" value="AAA"/>
    <property type="match status" value="1"/>
</dbReference>
<dbReference type="SUPFAM" id="SSF46689">
    <property type="entry name" value="Homeodomain-like"/>
    <property type="match status" value="1"/>
</dbReference>